<evidence type="ECO:0000313" key="3">
    <source>
        <dbReference type="Proteomes" id="UP000050761"/>
    </source>
</evidence>
<feature type="transmembrane region" description="Helical" evidence="1">
    <location>
        <begin position="42"/>
        <end position="68"/>
    </location>
</feature>
<evidence type="ECO:0000313" key="4">
    <source>
        <dbReference type="WBParaSite" id="HPBE_0002328601-mRNA-1"/>
    </source>
</evidence>
<feature type="transmembrane region" description="Helical" evidence="1">
    <location>
        <begin position="299"/>
        <end position="318"/>
    </location>
</feature>
<keyword evidence="1" id="KW-0472">Membrane</keyword>
<keyword evidence="3" id="KW-1185">Reference proteome</keyword>
<dbReference type="PANTHER" id="PTHR22943:SF248">
    <property type="entry name" value="SEVEN TM RECEPTOR"/>
    <property type="match status" value="1"/>
</dbReference>
<dbReference type="GO" id="GO:0005886">
    <property type="term" value="C:plasma membrane"/>
    <property type="evidence" value="ECO:0007669"/>
    <property type="project" value="TreeGrafter"/>
</dbReference>
<keyword evidence="1" id="KW-1133">Transmembrane helix</keyword>
<keyword evidence="1" id="KW-0812">Transmembrane</keyword>
<accession>A0A183GKR6</accession>
<feature type="transmembrane region" description="Helical" evidence="1">
    <location>
        <begin position="220"/>
        <end position="241"/>
    </location>
</feature>
<reference evidence="2 3" key="1">
    <citation type="submission" date="2018-11" db="EMBL/GenBank/DDBJ databases">
        <authorList>
            <consortium name="Pathogen Informatics"/>
        </authorList>
    </citation>
    <scope>NUCLEOTIDE SEQUENCE [LARGE SCALE GENOMIC DNA]</scope>
</reference>
<dbReference type="EMBL" id="UZAH01034892">
    <property type="protein sequence ID" value="VDP37804.1"/>
    <property type="molecule type" value="Genomic_DNA"/>
</dbReference>
<dbReference type="Pfam" id="PF10326">
    <property type="entry name" value="7TM_GPCR_Str"/>
    <property type="match status" value="2"/>
</dbReference>
<evidence type="ECO:0000313" key="2">
    <source>
        <dbReference type="EMBL" id="VDP37804.1"/>
    </source>
</evidence>
<proteinExistence type="predicted"/>
<sequence length="320" mass="36154">MELPLYHVVVVYVTTAVSFIINTILIFFICKHSLAEFGRYKALMLTFTVFNIAYSVVQGVTMPIIFVVEGNTLQTDGLSRYHGRVLMCLEDIADISCGRTAPLVYGVASLRGKHKMPVASIPAAPGFNFFVFFSVCPASSRGPLFWCHDAIFPDPALDQYGFDELYNMRPGVVVKEYGLALTMWSLQTEGLINKVIHVYEFSFFMFTTGLGSVPKGPDRLLTATFCSTFAQSLFLITLHFLYRYVQVVRPQWRDLFEKRSYVTLIVAIYVFVAIDYGAVCFFNFGPSPVKDVYFAEQMWLSYGLNISAVGYLGPIYMVRH</sequence>
<gene>
    <name evidence="2" type="ORF">HPBE_LOCUS23285</name>
</gene>
<accession>A0A3P8E0B0</accession>
<dbReference type="SUPFAM" id="SSF81321">
    <property type="entry name" value="Family A G protein-coupled receptor-like"/>
    <property type="match status" value="1"/>
</dbReference>
<dbReference type="GO" id="GO:0042048">
    <property type="term" value="P:olfactory behavior"/>
    <property type="evidence" value="ECO:0007669"/>
    <property type="project" value="TreeGrafter"/>
</dbReference>
<reference evidence="4" key="2">
    <citation type="submission" date="2019-09" db="UniProtKB">
        <authorList>
            <consortium name="WormBaseParasite"/>
        </authorList>
    </citation>
    <scope>IDENTIFICATION</scope>
</reference>
<evidence type="ECO:0000256" key="1">
    <source>
        <dbReference type="SAM" id="Phobius"/>
    </source>
</evidence>
<protein>
    <submittedName>
        <fullName evidence="4">G protein-coupled receptor</fullName>
    </submittedName>
</protein>
<dbReference type="GO" id="GO:0038022">
    <property type="term" value="F:G protein-coupled olfactory receptor activity"/>
    <property type="evidence" value="ECO:0007669"/>
    <property type="project" value="TreeGrafter"/>
</dbReference>
<dbReference type="Proteomes" id="UP000050761">
    <property type="component" value="Unassembled WGS sequence"/>
</dbReference>
<feature type="transmembrane region" description="Helical" evidence="1">
    <location>
        <begin position="6"/>
        <end position="30"/>
    </location>
</feature>
<feature type="transmembrane region" description="Helical" evidence="1">
    <location>
        <begin position="261"/>
        <end position="284"/>
    </location>
</feature>
<dbReference type="PANTHER" id="PTHR22943">
    <property type="entry name" value="7-TRANSMEMBRANE DOMAIN RECEPTOR C.ELEGANS"/>
    <property type="match status" value="1"/>
</dbReference>
<dbReference type="WBParaSite" id="HPBE_0002328601-mRNA-1">
    <property type="protein sequence ID" value="HPBE_0002328601-mRNA-1"/>
    <property type="gene ID" value="HPBE_0002328601"/>
</dbReference>
<dbReference type="InterPro" id="IPR019428">
    <property type="entry name" value="7TM_GPCR_serpentine_rcpt_Str"/>
</dbReference>
<organism evidence="3 4">
    <name type="scientific">Heligmosomoides polygyrus</name>
    <name type="common">Parasitic roundworm</name>
    <dbReference type="NCBI Taxonomy" id="6339"/>
    <lineage>
        <taxon>Eukaryota</taxon>
        <taxon>Metazoa</taxon>
        <taxon>Ecdysozoa</taxon>
        <taxon>Nematoda</taxon>
        <taxon>Chromadorea</taxon>
        <taxon>Rhabditida</taxon>
        <taxon>Rhabditina</taxon>
        <taxon>Rhabditomorpha</taxon>
        <taxon>Strongyloidea</taxon>
        <taxon>Heligmosomidae</taxon>
        <taxon>Heligmosomoides</taxon>
    </lineage>
</organism>
<dbReference type="OrthoDB" id="5812563at2759"/>
<name>A0A183GKR6_HELPZ</name>
<dbReference type="AlphaFoldDB" id="A0A183GKR6"/>